<gene>
    <name evidence="5" type="ORF">AWB80_07643</name>
</gene>
<dbReference type="InterPro" id="IPR020845">
    <property type="entry name" value="AMP-binding_CS"/>
</dbReference>
<dbReference type="PANTHER" id="PTHR43767">
    <property type="entry name" value="LONG-CHAIN-FATTY-ACID--COA LIGASE"/>
    <property type="match status" value="1"/>
</dbReference>
<dbReference type="InterPro" id="IPR000873">
    <property type="entry name" value="AMP-dep_synth/lig_dom"/>
</dbReference>
<dbReference type="Gene3D" id="3.40.50.12780">
    <property type="entry name" value="N-terminal domain of ligase-like"/>
    <property type="match status" value="1"/>
</dbReference>
<feature type="domain" description="AMP-dependent synthetase/ligase" evidence="3">
    <location>
        <begin position="10"/>
        <end position="368"/>
    </location>
</feature>
<evidence type="ECO:0000256" key="2">
    <source>
        <dbReference type="ARBA" id="ARBA00022598"/>
    </source>
</evidence>
<dbReference type="EMBL" id="FCOE02000052">
    <property type="protein sequence ID" value="SAK99292.1"/>
    <property type="molecule type" value="Genomic_DNA"/>
</dbReference>
<reference evidence="5" key="1">
    <citation type="submission" date="2016-01" db="EMBL/GenBank/DDBJ databases">
        <authorList>
            <person name="Peeters C."/>
        </authorList>
    </citation>
    <scope>NUCLEOTIDE SEQUENCE [LARGE SCALE GENOMIC DNA]</scope>
    <source>
        <strain evidence="5">LMG 29323</strain>
    </source>
</reference>
<proteinExistence type="inferred from homology"/>
<dbReference type="Pfam" id="PF00501">
    <property type="entry name" value="AMP-binding"/>
    <property type="match status" value="1"/>
</dbReference>
<dbReference type="Proteomes" id="UP000054911">
    <property type="component" value="Unassembled WGS sequence"/>
</dbReference>
<dbReference type="AlphaFoldDB" id="A0A158DXF4"/>
<evidence type="ECO:0000256" key="1">
    <source>
        <dbReference type="ARBA" id="ARBA00006432"/>
    </source>
</evidence>
<dbReference type="STRING" id="1777141.AWB80_07643"/>
<keyword evidence="2 5" id="KW-0436">Ligase</keyword>
<keyword evidence="6" id="KW-1185">Reference proteome</keyword>
<comment type="similarity">
    <text evidence="1">Belongs to the ATP-dependent AMP-binding enzyme family.</text>
</comment>
<evidence type="ECO:0000259" key="3">
    <source>
        <dbReference type="Pfam" id="PF00501"/>
    </source>
</evidence>
<feature type="domain" description="AMP-binding enzyme C-terminal" evidence="4">
    <location>
        <begin position="419"/>
        <end position="494"/>
    </location>
</feature>
<name>A0A158DXF4_9BURK</name>
<comment type="caution">
    <text evidence="5">The sequence shown here is derived from an EMBL/GenBank/DDBJ whole genome shotgun (WGS) entry which is preliminary data.</text>
</comment>
<accession>A0A158DXF4</accession>
<evidence type="ECO:0000313" key="5">
    <source>
        <dbReference type="EMBL" id="SAK99292.1"/>
    </source>
</evidence>
<dbReference type="InterPro" id="IPR045851">
    <property type="entry name" value="AMP-bd_C_sf"/>
</dbReference>
<dbReference type="Pfam" id="PF13193">
    <property type="entry name" value="AMP-binding_C"/>
    <property type="match status" value="1"/>
</dbReference>
<dbReference type="InterPro" id="IPR025110">
    <property type="entry name" value="AMP-bd_C"/>
</dbReference>
<protein>
    <submittedName>
        <fullName evidence="5">AMP-dependent synthetase and ligase</fullName>
    </submittedName>
</protein>
<dbReference type="Gene3D" id="3.30.300.30">
    <property type="match status" value="1"/>
</dbReference>
<dbReference type="InterPro" id="IPR050237">
    <property type="entry name" value="ATP-dep_AMP-bd_enzyme"/>
</dbReference>
<dbReference type="PANTHER" id="PTHR43767:SF1">
    <property type="entry name" value="NONRIBOSOMAL PEPTIDE SYNTHASE PES1 (EUROFUNG)-RELATED"/>
    <property type="match status" value="1"/>
</dbReference>
<evidence type="ECO:0000259" key="4">
    <source>
        <dbReference type="Pfam" id="PF13193"/>
    </source>
</evidence>
<sequence length="511" mass="55321">MEQSIGALVTRSAQQFGEKTALIVNGEGWSFRQLDNCSSILASALRKRGVGRGSVVSLYSPNCSQWVISYYAILKLGAVVNPLNLMLTPAEAAYAVKDCKAVAVLGSLEKLVPLRDTLGREHLRLISFGGPGAGIERFADLLVDEEPDVYPMDGIGLDDLSTIGYTSGTTGHPKGAMLSHRAILLNTAMTATYHVRTKHDTVVSALPCSHVYGNIVMNSAIACGMTLVLHAVFDAKAILASIEKHRATMFEGVPTMYMYLLNVLVAGDYDLASLTRCTVGGQTMPTNKMREVESRLGAPLLELWGMTEIGGLGTTHSLYGPRRHGSIGIPLPFLHARIRSLEHPLADMPTGEIGELQVKGPMTMMGYFGRPEATSEALDADGWLHTGDLAHMDEEGFIFVVDRLKDMVITGGFNIYPAELERVLCEHPAITMAAVVGIPDDTKGELAKAFVVCKPGVEIDTDEVLEFCRERLAAYKVPRAIEVVDDLPKTSSGKVLRRELRAKAQVQAPTL</sequence>
<dbReference type="RefSeq" id="WP_061179837.1">
    <property type="nucleotide sequence ID" value="NZ_FCOE02000052.1"/>
</dbReference>
<organism evidence="5 6">
    <name type="scientific">Caballeronia pedi</name>
    <dbReference type="NCBI Taxonomy" id="1777141"/>
    <lineage>
        <taxon>Bacteria</taxon>
        <taxon>Pseudomonadati</taxon>
        <taxon>Pseudomonadota</taxon>
        <taxon>Betaproteobacteria</taxon>
        <taxon>Burkholderiales</taxon>
        <taxon>Burkholderiaceae</taxon>
        <taxon>Caballeronia</taxon>
    </lineage>
</organism>
<dbReference type="FunFam" id="3.30.300.30:FF:000008">
    <property type="entry name" value="2,3-dihydroxybenzoate-AMP ligase"/>
    <property type="match status" value="1"/>
</dbReference>
<dbReference type="InterPro" id="IPR042099">
    <property type="entry name" value="ANL_N_sf"/>
</dbReference>
<evidence type="ECO:0000313" key="6">
    <source>
        <dbReference type="Proteomes" id="UP000054911"/>
    </source>
</evidence>
<dbReference type="GO" id="GO:0016878">
    <property type="term" value="F:acid-thiol ligase activity"/>
    <property type="evidence" value="ECO:0007669"/>
    <property type="project" value="UniProtKB-ARBA"/>
</dbReference>
<dbReference type="OrthoDB" id="9766486at2"/>
<dbReference type="SUPFAM" id="SSF56801">
    <property type="entry name" value="Acetyl-CoA synthetase-like"/>
    <property type="match status" value="1"/>
</dbReference>
<dbReference type="PROSITE" id="PS00455">
    <property type="entry name" value="AMP_BINDING"/>
    <property type="match status" value="1"/>
</dbReference>